<dbReference type="Pfam" id="PF13963">
    <property type="entry name" value="Transpos_assoc"/>
    <property type="match status" value="1"/>
</dbReference>
<dbReference type="AlphaFoldDB" id="A0AAV5CB27"/>
<gene>
    <name evidence="2" type="primary">ga12031</name>
    <name evidence="2" type="ORF">PR202_ga12031</name>
</gene>
<evidence type="ECO:0000313" key="3">
    <source>
        <dbReference type="Proteomes" id="UP001054889"/>
    </source>
</evidence>
<sequence>MRFNIENACRETKAYKQGVNSFLAFAFRNSAIGSKILCPCRMCVNSFWREASEVREHLVCDGFLKWYRTWTLHGEAGSSNVSHGNNDVPEITDEVCEDDDISEFLRDLACGLDDRGDMEDDGTFETPNQDVAAIHKLAAYNSQELYPGCKNYSKLCFLVRLLHIKLLGGWTDRSFNLLADLLADALSKGSALPGNACFICSQLAANTTCSSSVYSYTEMQV</sequence>
<keyword evidence="3" id="KW-1185">Reference proteome</keyword>
<accession>A0AAV5CB27</accession>
<organism evidence="2 3">
    <name type="scientific">Eleusine coracana subsp. coracana</name>
    <dbReference type="NCBI Taxonomy" id="191504"/>
    <lineage>
        <taxon>Eukaryota</taxon>
        <taxon>Viridiplantae</taxon>
        <taxon>Streptophyta</taxon>
        <taxon>Embryophyta</taxon>
        <taxon>Tracheophyta</taxon>
        <taxon>Spermatophyta</taxon>
        <taxon>Magnoliopsida</taxon>
        <taxon>Liliopsida</taxon>
        <taxon>Poales</taxon>
        <taxon>Poaceae</taxon>
        <taxon>PACMAD clade</taxon>
        <taxon>Chloridoideae</taxon>
        <taxon>Cynodonteae</taxon>
        <taxon>Eleusininae</taxon>
        <taxon>Eleusine</taxon>
    </lineage>
</organism>
<protein>
    <recommendedName>
        <fullName evidence="1">Transposase-associated domain-containing protein</fullName>
    </recommendedName>
</protein>
<dbReference type="EMBL" id="BQKI01000005">
    <property type="protein sequence ID" value="GJM95314.1"/>
    <property type="molecule type" value="Genomic_DNA"/>
</dbReference>
<reference evidence="2" key="1">
    <citation type="journal article" date="2018" name="DNA Res.">
        <title>Multiple hybrid de novo genome assembly of finger millet, an orphan allotetraploid crop.</title>
        <authorList>
            <person name="Hatakeyama M."/>
            <person name="Aluri S."/>
            <person name="Balachadran M.T."/>
            <person name="Sivarajan S.R."/>
            <person name="Patrignani A."/>
            <person name="Gruter S."/>
            <person name="Poveda L."/>
            <person name="Shimizu-Inatsugi R."/>
            <person name="Baeten J."/>
            <person name="Francoijs K.J."/>
            <person name="Nataraja K.N."/>
            <person name="Reddy Y.A.N."/>
            <person name="Phadnis S."/>
            <person name="Ravikumar R.L."/>
            <person name="Schlapbach R."/>
            <person name="Sreeman S.M."/>
            <person name="Shimizu K.K."/>
        </authorList>
    </citation>
    <scope>NUCLEOTIDE SEQUENCE</scope>
</reference>
<comment type="caution">
    <text evidence="2">The sequence shown here is derived from an EMBL/GenBank/DDBJ whole genome shotgun (WGS) entry which is preliminary data.</text>
</comment>
<evidence type="ECO:0000259" key="1">
    <source>
        <dbReference type="Pfam" id="PF13963"/>
    </source>
</evidence>
<feature type="domain" description="Transposase-associated" evidence="1">
    <location>
        <begin position="7"/>
        <end position="75"/>
    </location>
</feature>
<name>A0AAV5CB27_ELECO</name>
<dbReference type="InterPro" id="IPR029480">
    <property type="entry name" value="Transpos_assoc"/>
</dbReference>
<reference evidence="2" key="2">
    <citation type="submission" date="2021-12" db="EMBL/GenBank/DDBJ databases">
        <title>Resequencing data analysis of finger millet.</title>
        <authorList>
            <person name="Hatakeyama M."/>
            <person name="Aluri S."/>
            <person name="Balachadran M.T."/>
            <person name="Sivarajan S.R."/>
            <person name="Poveda L."/>
            <person name="Shimizu-Inatsugi R."/>
            <person name="Schlapbach R."/>
            <person name="Sreeman S.M."/>
            <person name="Shimizu K.K."/>
        </authorList>
    </citation>
    <scope>NUCLEOTIDE SEQUENCE</scope>
</reference>
<evidence type="ECO:0000313" key="2">
    <source>
        <dbReference type="EMBL" id="GJM95314.1"/>
    </source>
</evidence>
<dbReference type="Proteomes" id="UP001054889">
    <property type="component" value="Unassembled WGS sequence"/>
</dbReference>
<proteinExistence type="predicted"/>